<feature type="domain" description="PAS" evidence="7">
    <location>
        <begin position="273"/>
        <end position="318"/>
    </location>
</feature>
<dbReference type="GO" id="GO:0000155">
    <property type="term" value="F:phosphorelay sensor kinase activity"/>
    <property type="evidence" value="ECO:0007669"/>
    <property type="project" value="InterPro"/>
</dbReference>
<dbReference type="InterPro" id="IPR000700">
    <property type="entry name" value="PAS-assoc_C"/>
</dbReference>
<reference evidence="9 11" key="1">
    <citation type="submission" date="2019-08" db="EMBL/GenBank/DDBJ databases">
        <title>Comparative genome analysis confer to the adaptation heavy metal polluted environment.</title>
        <authorList>
            <person name="Li Y."/>
        </authorList>
    </citation>
    <scope>NUCLEOTIDE SEQUENCE [LARGE SCALE GENOMIC DNA]</scope>
    <source>
        <strain evidence="9 11">P2</strain>
    </source>
</reference>
<dbReference type="SUPFAM" id="SSF55785">
    <property type="entry name" value="PYP-like sensor domain (PAS domain)"/>
    <property type="match status" value="4"/>
</dbReference>
<sequence>MLLTDGEDLQKTILNAPIGICLLNGETLVAEVVNAKFLEVAGKPYEAIYRQFYWDAFVEARPYYEAALAEAVKTGEAYYADEVELMLIRHGQEEMIFVTFVYAPIKNEAGNVTKVAVWVLENTKQVTERQKEVAAKLAFKQERDRLQGFFMQAPAGICIMRGSELRYELVNPAYQQFLPGRKLLGRPIFEALPELVGTPLQEIILKVYREGEAFEMNELRVPIAEYEGGPATDRFFSFSYQPWRDENDKVDGILVIAFDVTGMMRVQQELDQQKRVYETITSGTPDLMYVWDLDYKFTYVNSALLNMWGKTWENAIGKGLRENGYEEWHAQMHEREIDQVRATKQSVRGEVSFPHAVLGKRVYDYILVPVLNAQGEVTAVAGTTRDVSDRKEMEEALAETTEELQAINEEMAATNEELAASNEELTAKNHELAMVNRELAAARQQIEESATTLRLAIEAANFGTWFIHSVTREFITDTRLKELFGYYPDEELSIEGALAQITDEYRGFVTDKLETAIYHNGDYDVTYPVIGLHDNRLRWLRAIGNLKADASGAFSAFTGVVMDITEQHLDEQRKNDFIGMVSHELKTPLTSLTAIVQLAHIKLKSNEDNFLASAMDKANLQVKRMSNMINSFLNVSRLESAKLQMTRKYLTWMNSSMRW</sequence>
<dbReference type="PROSITE" id="PS50113">
    <property type="entry name" value="PAC"/>
    <property type="match status" value="3"/>
</dbReference>
<dbReference type="CDD" id="cd00130">
    <property type="entry name" value="PAS"/>
    <property type="match status" value="1"/>
</dbReference>
<dbReference type="InterPro" id="IPR052162">
    <property type="entry name" value="Sensor_kinase/Photoreceptor"/>
</dbReference>
<accession>A0AAE6MJ99</accession>
<dbReference type="Gene3D" id="1.10.287.130">
    <property type="match status" value="1"/>
</dbReference>
<evidence type="ECO:0000259" key="8">
    <source>
        <dbReference type="PROSITE" id="PS50113"/>
    </source>
</evidence>
<dbReference type="NCBIfam" id="TIGR00229">
    <property type="entry name" value="sensory_box"/>
    <property type="match status" value="1"/>
</dbReference>
<dbReference type="SMART" id="SM00388">
    <property type="entry name" value="HisKA"/>
    <property type="match status" value="1"/>
</dbReference>
<evidence type="ECO:0000313" key="12">
    <source>
        <dbReference type="Proteomes" id="UP000663940"/>
    </source>
</evidence>
<dbReference type="PANTHER" id="PTHR43304">
    <property type="entry name" value="PHYTOCHROME-LIKE PROTEIN CPH1"/>
    <property type="match status" value="1"/>
</dbReference>
<dbReference type="EMBL" id="CP071880">
    <property type="protein sequence ID" value="QTE52433.1"/>
    <property type="molecule type" value="Genomic_DNA"/>
</dbReference>
<dbReference type="InterPro" id="IPR013656">
    <property type="entry name" value="PAS_4"/>
</dbReference>
<feature type="domain" description="PAC" evidence="8">
    <location>
        <begin position="347"/>
        <end position="399"/>
    </location>
</feature>
<keyword evidence="5" id="KW-0418">Kinase</keyword>
<dbReference type="PANTHER" id="PTHR43304:SF1">
    <property type="entry name" value="PAC DOMAIN-CONTAINING PROTEIN"/>
    <property type="match status" value="1"/>
</dbReference>
<dbReference type="SMART" id="SM00091">
    <property type="entry name" value="PAS"/>
    <property type="match status" value="4"/>
</dbReference>
<dbReference type="Gene3D" id="3.30.450.20">
    <property type="entry name" value="PAS domain"/>
    <property type="match status" value="4"/>
</dbReference>
<feature type="domain" description="PAC" evidence="8">
    <location>
        <begin position="523"/>
        <end position="576"/>
    </location>
</feature>
<dbReference type="AlphaFoldDB" id="A0AAE6MJ99"/>
<keyword evidence="6" id="KW-0175">Coiled coil</keyword>
<dbReference type="CDD" id="cd00082">
    <property type="entry name" value="HisKA"/>
    <property type="match status" value="1"/>
</dbReference>
<dbReference type="EC" id="2.7.13.3" evidence="2"/>
<dbReference type="SUPFAM" id="SSF47384">
    <property type="entry name" value="Homodimeric domain of signal transducing histidine kinase"/>
    <property type="match status" value="1"/>
</dbReference>
<evidence type="ECO:0000259" key="7">
    <source>
        <dbReference type="PROSITE" id="PS50112"/>
    </source>
</evidence>
<proteinExistence type="predicted"/>
<dbReference type="PROSITE" id="PS50112">
    <property type="entry name" value="PAS"/>
    <property type="match status" value="1"/>
</dbReference>
<name>A0AAE6MJ99_9SPHI</name>
<dbReference type="Pfam" id="PF13426">
    <property type="entry name" value="PAS_9"/>
    <property type="match status" value="1"/>
</dbReference>
<evidence type="ECO:0000256" key="4">
    <source>
        <dbReference type="ARBA" id="ARBA00022679"/>
    </source>
</evidence>
<dbReference type="InterPro" id="IPR036097">
    <property type="entry name" value="HisK_dim/P_sf"/>
</dbReference>
<dbReference type="RefSeq" id="WP_112653272.1">
    <property type="nucleotide sequence ID" value="NZ_CP043451.1"/>
</dbReference>
<dbReference type="EMBL" id="CP043451">
    <property type="protein sequence ID" value="QEM05047.1"/>
    <property type="molecule type" value="Genomic_DNA"/>
</dbReference>
<protein>
    <recommendedName>
        <fullName evidence="2">histidine kinase</fullName>
        <ecNumber evidence="2">2.7.13.3</ecNumber>
    </recommendedName>
</protein>
<dbReference type="InterPro" id="IPR003661">
    <property type="entry name" value="HisK_dim/P_dom"/>
</dbReference>
<evidence type="ECO:0000256" key="3">
    <source>
        <dbReference type="ARBA" id="ARBA00022553"/>
    </source>
</evidence>
<dbReference type="Gene3D" id="2.10.70.100">
    <property type="match status" value="1"/>
</dbReference>
<evidence type="ECO:0000256" key="5">
    <source>
        <dbReference type="ARBA" id="ARBA00022777"/>
    </source>
</evidence>
<dbReference type="Pfam" id="PF00512">
    <property type="entry name" value="HisKA"/>
    <property type="match status" value="1"/>
</dbReference>
<reference evidence="10 12" key="2">
    <citation type="submission" date="2021-03" db="EMBL/GenBank/DDBJ databases">
        <title>Mucilaginibacter strains isolated from gold and copper mining confer multi heavy-metal resistance.</title>
        <authorList>
            <person name="Li Y."/>
        </authorList>
    </citation>
    <scope>NUCLEOTIDE SEQUENCE [LARGE SCALE GENOMIC DNA]</scope>
    <source>
        <strain evidence="10 12">P2-4</strain>
    </source>
</reference>
<evidence type="ECO:0000313" key="9">
    <source>
        <dbReference type="EMBL" id="QEM05047.1"/>
    </source>
</evidence>
<dbReference type="Proteomes" id="UP000663940">
    <property type="component" value="Chromosome"/>
</dbReference>
<dbReference type="Pfam" id="PF08448">
    <property type="entry name" value="PAS_4"/>
    <property type="match status" value="2"/>
</dbReference>
<keyword evidence="3" id="KW-0597">Phosphoprotein</keyword>
<feature type="coiled-coil region" evidence="6">
    <location>
        <begin position="390"/>
        <end position="452"/>
    </location>
</feature>
<comment type="catalytic activity">
    <reaction evidence="1">
        <text>ATP + protein L-histidine = ADP + protein N-phospho-L-histidine.</text>
        <dbReference type="EC" id="2.7.13.3"/>
    </reaction>
</comment>
<keyword evidence="12" id="KW-1185">Reference proteome</keyword>
<evidence type="ECO:0000256" key="6">
    <source>
        <dbReference type="SAM" id="Coils"/>
    </source>
</evidence>
<evidence type="ECO:0000256" key="1">
    <source>
        <dbReference type="ARBA" id="ARBA00000085"/>
    </source>
</evidence>
<gene>
    <name evidence="9" type="ORF">DIU31_016560</name>
    <name evidence="10" type="ORF">J3L21_10935</name>
</gene>
<keyword evidence="4" id="KW-0808">Transferase</keyword>
<evidence type="ECO:0000313" key="10">
    <source>
        <dbReference type="EMBL" id="QTE52433.1"/>
    </source>
</evidence>
<feature type="domain" description="PAC" evidence="8">
    <location>
        <begin position="217"/>
        <end position="272"/>
    </location>
</feature>
<evidence type="ECO:0000256" key="2">
    <source>
        <dbReference type="ARBA" id="ARBA00012438"/>
    </source>
</evidence>
<evidence type="ECO:0000313" key="11">
    <source>
        <dbReference type="Proteomes" id="UP000250557"/>
    </source>
</evidence>
<organism evidence="9 11">
    <name type="scientific">Mucilaginibacter rubeus</name>
    <dbReference type="NCBI Taxonomy" id="2027860"/>
    <lineage>
        <taxon>Bacteria</taxon>
        <taxon>Pseudomonadati</taxon>
        <taxon>Bacteroidota</taxon>
        <taxon>Sphingobacteriia</taxon>
        <taxon>Sphingobacteriales</taxon>
        <taxon>Sphingobacteriaceae</taxon>
        <taxon>Mucilaginibacter</taxon>
    </lineage>
</organism>
<dbReference type="InterPro" id="IPR000014">
    <property type="entry name" value="PAS"/>
</dbReference>
<dbReference type="Proteomes" id="UP000250557">
    <property type="component" value="Chromosome"/>
</dbReference>
<dbReference type="InterPro" id="IPR035965">
    <property type="entry name" value="PAS-like_dom_sf"/>
</dbReference>